<gene>
    <name evidence="1" type="ORF">IGM_06409</name>
</gene>
<dbReference type="Proteomes" id="UP000014009">
    <property type="component" value="Unassembled WGS sequence"/>
</dbReference>
<dbReference type="RefSeq" id="WP_016099468.1">
    <property type="nucleotide sequence ID" value="NZ_KB976547.1"/>
</dbReference>
<proteinExistence type="predicted"/>
<comment type="caution">
    <text evidence="1">The sequence shown here is derived from an EMBL/GenBank/DDBJ whole genome shotgun (WGS) entry which is preliminary data.</text>
</comment>
<sequence>MKLVRDAAKSDYPDYKIINITTAGFPLFKKSVVCLATLQKGLPVVMDFTLKLLNLGLNKNQISKLLSIDEVLINNAFYDLERNNMYDAKLNKLTDDGRKYISTNKYESLQRVELPIIVDGYSGYISKSRNHISNRSAKSLNLNTLEPILDKHNNNSIQGRYIKQILKEYITENNLDYEGELVEIVKVINKETEYIKMYIVVMESPDGRCKLVVYDKNTKIDYLESQLYSAEEIGIKFFADKTIDLFLNNINENENFDLSEEEEIHDILDSNFFNNDYNQIYFDIPMIEAYKINDEWIKDLERYLKRRLNVKIRFNGSKYPTTYIKNRVFDIIMLSQKYKNLELEHSINYEYAKVIFDKNSGYIDKISKYNLPLINNSSCITHKFFKVNNVPSELFKQSNASGNVKFISSTTELKQITKNIIESAKSLDIEMENYYGIGWLDNGEFLNEHNFANLKLASNNKNFSDFTRNLNASMVEVIERVGTNNQINKYYYNEFQTNYPDLFYALDRLKVYRNSMQHNDLNSHTLEKYLKYIETDLGGSFPEFLPNGYLILQSVILNDIYSAIKKTSEALRKVLL</sequence>
<organism evidence="1 2">
    <name type="scientific">Bacillus cereus HuB4-4</name>
    <dbReference type="NCBI Taxonomy" id="1053211"/>
    <lineage>
        <taxon>Bacteria</taxon>
        <taxon>Bacillati</taxon>
        <taxon>Bacillota</taxon>
        <taxon>Bacilli</taxon>
        <taxon>Bacillales</taxon>
        <taxon>Bacillaceae</taxon>
        <taxon>Bacillus</taxon>
        <taxon>Bacillus cereus group</taxon>
    </lineage>
</organism>
<protein>
    <submittedName>
        <fullName evidence="1">Uncharacterized protein</fullName>
    </submittedName>
</protein>
<accession>A0A9W5QN61</accession>
<evidence type="ECO:0000313" key="1">
    <source>
        <dbReference type="EMBL" id="EOP79199.1"/>
    </source>
</evidence>
<name>A0A9W5QN61_BACCE</name>
<dbReference type="AlphaFoldDB" id="A0A9W5QN61"/>
<dbReference type="EMBL" id="AHEF01000103">
    <property type="protein sequence ID" value="EOP79199.1"/>
    <property type="molecule type" value="Genomic_DNA"/>
</dbReference>
<reference evidence="1 2" key="1">
    <citation type="submission" date="2012-12" db="EMBL/GenBank/DDBJ databases">
        <title>The Genome Sequence of Bacillus cereus HuB4-4.</title>
        <authorList>
            <consortium name="The Broad Institute Genome Sequencing Platform"/>
            <consortium name="The Broad Institute Genome Sequencing Center for Infectious Disease"/>
            <person name="Feldgarden M."/>
            <person name="Van der Auwera G.A."/>
            <person name="Mahillon J."/>
            <person name="Duprez V."/>
            <person name="Timmery S."/>
            <person name="Mattelet C."/>
            <person name="Dierick K."/>
            <person name="Sun M."/>
            <person name="Yu Z."/>
            <person name="Zhu L."/>
            <person name="Hu X."/>
            <person name="Shank E.B."/>
            <person name="Swiecicka I."/>
            <person name="Hansen B.M."/>
            <person name="Andrup L."/>
            <person name="Walker B."/>
            <person name="Young S.K."/>
            <person name="Zeng Q."/>
            <person name="Gargeya S."/>
            <person name="Fitzgerald M."/>
            <person name="Haas B."/>
            <person name="Abouelleil A."/>
            <person name="Alvarado L."/>
            <person name="Arachchi H.M."/>
            <person name="Berlin A.M."/>
            <person name="Chapman S.B."/>
            <person name="Dewar J."/>
            <person name="Goldberg J."/>
            <person name="Griggs A."/>
            <person name="Gujja S."/>
            <person name="Hansen M."/>
            <person name="Howarth C."/>
            <person name="Imamovic A."/>
            <person name="Larimer J."/>
            <person name="McCowan C."/>
            <person name="Murphy C."/>
            <person name="Neiman D."/>
            <person name="Pearson M."/>
            <person name="Priest M."/>
            <person name="Roberts A."/>
            <person name="Saif S."/>
            <person name="Shea T."/>
            <person name="Sisk P."/>
            <person name="Sykes S."/>
            <person name="Wortman J."/>
            <person name="Nusbaum C."/>
            <person name="Birren B."/>
        </authorList>
    </citation>
    <scope>NUCLEOTIDE SEQUENCE [LARGE SCALE GENOMIC DNA]</scope>
    <source>
        <strain evidence="1 2">HuB4-4</strain>
    </source>
</reference>
<evidence type="ECO:0000313" key="2">
    <source>
        <dbReference type="Proteomes" id="UP000014009"/>
    </source>
</evidence>